<keyword evidence="4" id="KW-0597">Phosphoprotein</keyword>
<feature type="transmembrane region" description="Helical" evidence="10">
    <location>
        <begin position="7"/>
        <end position="29"/>
    </location>
</feature>
<evidence type="ECO:0000256" key="2">
    <source>
        <dbReference type="ARBA" id="ARBA00004141"/>
    </source>
</evidence>
<dbReference type="GO" id="GO:0016301">
    <property type="term" value="F:kinase activity"/>
    <property type="evidence" value="ECO:0007669"/>
    <property type="project" value="UniProtKB-KW"/>
</dbReference>
<proteinExistence type="predicted"/>
<accession>A0ABT7HN41</accession>
<evidence type="ECO:0000256" key="1">
    <source>
        <dbReference type="ARBA" id="ARBA00000085"/>
    </source>
</evidence>
<evidence type="ECO:0000256" key="5">
    <source>
        <dbReference type="ARBA" id="ARBA00022679"/>
    </source>
</evidence>
<feature type="domain" description="HAMP" evidence="11">
    <location>
        <begin position="159"/>
        <end position="209"/>
    </location>
</feature>
<dbReference type="InterPro" id="IPR047994">
    <property type="entry name" value="ArsS-like"/>
</dbReference>
<dbReference type="PROSITE" id="PS50885">
    <property type="entry name" value="HAMP"/>
    <property type="match status" value="1"/>
</dbReference>
<dbReference type="PANTHER" id="PTHR45528">
    <property type="entry name" value="SENSOR HISTIDINE KINASE CPXA"/>
    <property type="match status" value="1"/>
</dbReference>
<gene>
    <name evidence="12" type="ORF">NYG85_02985</name>
</gene>
<dbReference type="Pfam" id="PF00672">
    <property type="entry name" value="HAMP"/>
    <property type="match status" value="1"/>
</dbReference>
<evidence type="ECO:0000256" key="4">
    <source>
        <dbReference type="ARBA" id="ARBA00022553"/>
    </source>
</evidence>
<dbReference type="InterPro" id="IPR036097">
    <property type="entry name" value="HisK_dim/P_sf"/>
</dbReference>
<dbReference type="InterPro" id="IPR050398">
    <property type="entry name" value="HssS/ArlS-like"/>
</dbReference>
<evidence type="ECO:0000256" key="3">
    <source>
        <dbReference type="ARBA" id="ARBA00012438"/>
    </source>
</evidence>
<evidence type="ECO:0000259" key="11">
    <source>
        <dbReference type="PROSITE" id="PS50885"/>
    </source>
</evidence>
<dbReference type="PANTHER" id="PTHR45528:SF12">
    <property type="entry name" value="SENSOR HISTIDINE KINASE ARSS"/>
    <property type="match status" value="1"/>
</dbReference>
<dbReference type="Proteomes" id="UP001173801">
    <property type="component" value="Unassembled WGS sequence"/>
</dbReference>
<name>A0ABT7HN41_9BACT</name>
<dbReference type="InterPro" id="IPR036890">
    <property type="entry name" value="HATPase_C_sf"/>
</dbReference>
<evidence type="ECO:0000256" key="10">
    <source>
        <dbReference type="SAM" id="Phobius"/>
    </source>
</evidence>
<evidence type="ECO:0000256" key="8">
    <source>
        <dbReference type="ARBA" id="ARBA00022989"/>
    </source>
</evidence>
<keyword evidence="9 10" id="KW-0472">Membrane</keyword>
<dbReference type="RefSeq" id="WP_284936990.1">
    <property type="nucleotide sequence ID" value="NZ_JANURM010000002.1"/>
</dbReference>
<feature type="transmembrane region" description="Helical" evidence="10">
    <location>
        <begin position="136"/>
        <end position="157"/>
    </location>
</feature>
<dbReference type="Gene3D" id="3.30.565.10">
    <property type="entry name" value="Histidine kinase-like ATPase, C-terminal domain"/>
    <property type="match status" value="1"/>
</dbReference>
<comment type="caution">
    <text evidence="12">The sequence shown here is derived from an EMBL/GenBank/DDBJ whole genome shotgun (WGS) entry which is preliminary data.</text>
</comment>
<comment type="subcellular location">
    <subcellularLocation>
        <location evidence="2">Membrane</location>
        <topology evidence="2">Multi-pass membrane protein</topology>
    </subcellularLocation>
</comment>
<keyword evidence="13" id="KW-1185">Reference proteome</keyword>
<keyword evidence="6 10" id="KW-0812">Transmembrane</keyword>
<dbReference type="CDD" id="cd00082">
    <property type="entry name" value="HisKA"/>
    <property type="match status" value="1"/>
</dbReference>
<sequence>MKRSSIFITITTIFALAFISIFMAFMWLIDYDKQNYARELNAKYSNVAQANLFYMSGLISESDFRANTKNFDMPEVTNQSLRDKILADSIVIEELSDEIGTIAILLYEKNHYLKIVHLDEVKILRDKEFQPYRYEIIKIIFAFVALTLFLAYVFVLYKLKPLRRLKRQIKKFADGDLENVKNVSSGNDEISEVSEAFYDAVLQIKMLNNSRHLFLRNIMHELKTPITKGRLVAEMMSQGKSKERFISIFNKLESLINELAAVEQITSKIAPQNKTICFIDDIIDEAKDIAMVENEQVFVKKSENYKLNVEFKNFCIAVKNMIDNGIKYSDDRRILIEISDESIKFLSKGEALKQDLIYYIQPFIKGENSQKSFGLGLYIVSNILASCELKLAYEYKNGYNIFIFENLKAIIKA</sequence>
<dbReference type="EC" id="2.7.13.3" evidence="3"/>
<dbReference type="CDD" id="cd06225">
    <property type="entry name" value="HAMP"/>
    <property type="match status" value="1"/>
</dbReference>
<evidence type="ECO:0000256" key="9">
    <source>
        <dbReference type="ARBA" id="ARBA00023136"/>
    </source>
</evidence>
<dbReference type="InterPro" id="IPR003661">
    <property type="entry name" value="HisK_dim/P_dom"/>
</dbReference>
<evidence type="ECO:0000313" key="12">
    <source>
        <dbReference type="EMBL" id="MDL0088341.1"/>
    </source>
</evidence>
<comment type="catalytic activity">
    <reaction evidence="1">
        <text>ATP + protein L-histidine = ADP + protein N-phospho-L-histidine.</text>
        <dbReference type="EC" id="2.7.13.3"/>
    </reaction>
</comment>
<keyword evidence="5" id="KW-0808">Transferase</keyword>
<keyword evidence="7 12" id="KW-0418">Kinase</keyword>
<evidence type="ECO:0000256" key="6">
    <source>
        <dbReference type="ARBA" id="ARBA00022692"/>
    </source>
</evidence>
<dbReference type="Gene3D" id="1.10.287.130">
    <property type="match status" value="1"/>
</dbReference>
<dbReference type="EMBL" id="JANURM010000002">
    <property type="protein sequence ID" value="MDL0088341.1"/>
    <property type="molecule type" value="Genomic_DNA"/>
</dbReference>
<dbReference type="SUPFAM" id="SSF47384">
    <property type="entry name" value="Homodimeric domain of signal transducing histidine kinase"/>
    <property type="match status" value="1"/>
</dbReference>
<evidence type="ECO:0000313" key="13">
    <source>
        <dbReference type="Proteomes" id="UP001173801"/>
    </source>
</evidence>
<reference evidence="12" key="2">
    <citation type="journal article" date="2023" name="Microorganisms">
        <title>Isolation and Genomic Characteristics of Cat-Borne Campylobacter felis sp. nov. and Sheep-Borne Campylobacter ovis sp. nov.</title>
        <authorList>
            <person name="Wang H."/>
            <person name="Li Y."/>
            <person name="Gu Y."/>
            <person name="Zhou G."/>
            <person name="Chen X."/>
            <person name="Zhang X."/>
            <person name="Shao Z."/>
            <person name="Zhang J."/>
            <person name="Zhang M."/>
        </authorList>
    </citation>
    <scope>NUCLEOTIDE SEQUENCE</scope>
    <source>
        <strain evidence="12">PS10</strain>
    </source>
</reference>
<evidence type="ECO:0000256" key="7">
    <source>
        <dbReference type="ARBA" id="ARBA00022777"/>
    </source>
</evidence>
<protein>
    <recommendedName>
        <fullName evidence="3">histidine kinase</fullName>
        <ecNumber evidence="3">2.7.13.3</ecNumber>
    </recommendedName>
</protein>
<dbReference type="InterPro" id="IPR003660">
    <property type="entry name" value="HAMP_dom"/>
</dbReference>
<dbReference type="SUPFAM" id="SSF55874">
    <property type="entry name" value="ATPase domain of HSP90 chaperone/DNA topoisomerase II/histidine kinase"/>
    <property type="match status" value="1"/>
</dbReference>
<organism evidence="12 13">
    <name type="scientific">Campylobacter gastrosuis</name>
    <dbReference type="NCBI Taxonomy" id="2974576"/>
    <lineage>
        <taxon>Bacteria</taxon>
        <taxon>Pseudomonadati</taxon>
        <taxon>Campylobacterota</taxon>
        <taxon>Epsilonproteobacteria</taxon>
        <taxon>Campylobacterales</taxon>
        <taxon>Campylobacteraceae</taxon>
        <taxon>Campylobacter</taxon>
    </lineage>
</organism>
<keyword evidence="8 10" id="KW-1133">Transmembrane helix</keyword>
<reference evidence="12" key="1">
    <citation type="submission" date="2022-08" db="EMBL/GenBank/DDBJ databases">
        <authorList>
            <person name="Wang H."/>
        </authorList>
    </citation>
    <scope>NUCLEOTIDE SEQUENCE</scope>
    <source>
        <strain evidence="12">PS10</strain>
    </source>
</reference>
<dbReference type="NCBIfam" id="NF038389">
    <property type="entry name" value="ArsS_fam_HK"/>
    <property type="match status" value="1"/>
</dbReference>